<proteinExistence type="predicted"/>
<reference evidence="1" key="1">
    <citation type="submission" date="2018-02" db="EMBL/GenBank/DDBJ databases">
        <title>Rhizophora mucronata_Transcriptome.</title>
        <authorList>
            <person name="Meera S.P."/>
            <person name="Sreeshan A."/>
            <person name="Augustine A."/>
        </authorList>
    </citation>
    <scope>NUCLEOTIDE SEQUENCE</scope>
    <source>
        <tissue evidence="1">Leaf</tissue>
    </source>
</reference>
<dbReference type="AlphaFoldDB" id="A0A2P2NT83"/>
<name>A0A2P2NT83_RHIMU</name>
<sequence>MQTQILPKRNNEIIKSFGKIKFLNYLSAV</sequence>
<protein>
    <submittedName>
        <fullName evidence="1">Uncharacterized protein</fullName>
    </submittedName>
</protein>
<evidence type="ECO:0000313" key="1">
    <source>
        <dbReference type="EMBL" id="MBX45601.1"/>
    </source>
</evidence>
<organism evidence="1">
    <name type="scientific">Rhizophora mucronata</name>
    <name type="common">Asiatic mangrove</name>
    <dbReference type="NCBI Taxonomy" id="61149"/>
    <lineage>
        <taxon>Eukaryota</taxon>
        <taxon>Viridiplantae</taxon>
        <taxon>Streptophyta</taxon>
        <taxon>Embryophyta</taxon>
        <taxon>Tracheophyta</taxon>
        <taxon>Spermatophyta</taxon>
        <taxon>Magnoliopsida</taxon>
        <taxon>eudicotyledons</taxon>
        <taxon>Gunneridae</taxon>
        <taxon>Pentapetalae</taxon>
        <taxon>rosids</taxon>
        <taxon>fabids</taxon>
        <taxon>Malpighiales</taxon>
        <taxon>Rhizophoraceae</taxon>
        <taxon>Rhizophora</taxon>
    </lineage>
</organism>
<accession>A0A2P2NT83</accession>
<dbReference type="EMBL" id="GGEC01065117">
    <property type="protein sequence ID" value="MBX45601.1"/>
    <property type="molecule type" value="Transcribed_RNA"/>
</dbReference>